<evidence type="ECO:0000256" key="1">
    <source>
        <dbReference type="SAM" id="SignalP"/>
    </source>
</evidence>
<dbReference type="VEuPathDB" id="FungiDB:ASPGLDRAFT_52776"/>
<dbReference type="AlphaFoldDB" id="A0A1L9V5X4"/>
<keyword evidence="3" id="KW-1185">Reference proteome</keyword>
<evidence type="ECO:0000313" key="2">
    <source>
        <dbReference type="EMBL" id="OJJ79323.1"/>
    </source>
</evidence>
<evidence type="ECO:0000313" key="3">
    <source>
        <dbReference type="Proteomes" id="UP000184300"/>
    </source>
</evidence>
<feature type="signal peptide" evidence="1">
    <location>
        <begin position="1"/>
        <end position="20"/>
    </location>
</feature>
<accession>A0A1L9V5X4</accession>
<gene>
    <name evidence="2" type="ORF">ASPGLDRAFT_52776</name>
</gene>
<dbReference type="RefSeq" id="XP_022396021.1">
    <property type="nucleotide sequence ID" value="XM_022547834.1"/>
</dbReference>
<sequence length="113" mass="12588">MINMKHTVVFLLLAYFGALPTPDRICDNTEGPNQSQPELCIGGQCTKGRHEWQNPGPVTHAGVKMITKNRGRCECSQEPAIDLPNCTVQHTTKAQQQWGWKRQPLPVGVPSLR</sequence>
<feature type="chain" id="PRO_5011956646" description="Cyanovirin-N domain-containing protein" evidence="1">
    <location>
        <begin position="21"/>
        <end position="113"/>
    </location>
</feature>
<evidence type="ECO:0008006" key="4">
    <source>
        <dbReference type="Google" id="ProtNLM"/>
    </source>
</evidence>
<name>A0A1L9V5X4_ASPGL</name>
<dbReference type="EMBL" id="KV878919">
    <property type="protein sequence ID" value="OJJ79323.1"/>
    <property type="molecule type" value="Genomic_DNA"/>
</dbReference>
<organism evidence="2 3">
    <name type="scientific">Aspergillus glaucus CBS 516.65</name>
    <dbReference type="NCBI Taxonomy" id="1160497"/>
    <lineage>
        <taxon>Eukaryota</taxon>
        <taxon>Fungi</taxon>
        <taxon>Dikarya</taxon>
        <taxon>Ascomycota</taxon>
        <taxon>Pezizomycotina</taxon>
        <taxon>Eurotiomycetes</taxon>
        <taxon>Eurotiomycetidae</taxon>
        <taxon>Eurotiales</taxon>
        <taxon>Aspergillaceae</taxon>
        <taxon>Aspergillus</taxon>
        <taxon>Aspergillus subgen. Aspergillus</taxon>
    </lineage>
</organism>
<keyword evidence="1" id="KW-0732">Signal</keyword>
<dbReference type="Proteomes" id="UP000184300">
    <property type="component" value="Unassembled WGS sequence"/>
</dbReference>
<protein>
    <recommendedName>
        <fullName evidence="4">Cyanovirin-N domain-containing protein</fullName>
    </recommendedName>
</protein>
<proteinExistence type="predicted"/>
<reference evidence="3" key="1">
    <citation type="journal article" date="2017" name="Genome Biol.">
        <title>Comparative genomics reveals high biological diversity and specific adaptations in the industrially and medically important fungal genus Aspergillus.</title>
        <authorList>
            <person name="de Vries R.P."/>
            <person name="Riley R."/>
            <person name="Wiebenga A."/>
            <person name="Aguilar-Osorio G."/>
            <person name="Amillis S."/>
            <person name="Uchima C.A."/>
            <person name="Anderluh G."/>
            <person name="Asadollahi M."/>
            <person name="Askin M."/>
            <person name="Barry K."/>
            <person name="Battaglia E."/>
            <person name="Bayram O."/>
            <person name="Benocci T."/>
            <person name="Braus-Stromeyer S.A."/>
            <person name="Caldana C."/>
            <person name="Canovas D."/>
            <person name="Cerqueira G.C."/>
            <person name="Chen F."/>
            <person name="Chen W."/>
            <person name="Choi C."/>
            <person name="Clum A."/>
            <person name="Dos Santos R.A."/>
            <person name="Damasio A.R."/>
            <person name="Diallinas G."/>
            <person name="Emri T."/>
            <person name="Fekete E."/>
            <person name="Flipphi M."/>
            <person name="Freyberg S."/>
            <person name="Gallo A."/>
            <person name="Gournas C."/>
            <person name="Habgood R."/>
            <person name="Hainaut M."/>
            <person name="Harispe M.L."/>
            <person name="Henrissat B."/>
            <person name="Hilden K.S."/>
            <person name="Hope R."/>
            <person name="Hossain A."/>
            <person name="Karabika E."/>
            <person name="Karaffa L."/>
            <person name="Karanyi Z."/>
            <person name="Krasevec N."/>
            <person name="Kuo A."/>
            <person name="Kusch H."/>
            <person name="LaButti K."/>
            <person name="Lagendijk E.L."/>
            <person name="Lapidus A."/>
            <person name="Levasseur A."/>
            <person name="Lindquist E."/>
            <person name="Lipzen A."/>
            <person name="Logrieco A.F."/>
            <person name="MacCabe A."/>
            <person name="Maekelae M.R."/>
            <person name="Malavazi I."/>
            <person name="Melin P."/>
            <person name="Meyer V."/>
            <person name="Mielnichuk N."/>
            <person name="Miskei M."/>
            <person name="Molnar A.P."/>
            <person name="Mule G."/>
            <person name="Ngan C.Y."/>
            <person name="Orejas M."/>
            <person name="Orosz E."/>
            <person name="Ouedraogo J.P."/>
            <person name="Overkamp K.M."/>
            <person name="Park H.-S."/>
            <person name="Perrone G."/>
            <person name="Piumi F."/>
            <person name="Punt P.J."/>
            <person name="Ram A.F."/>
            <person name="Ramon A."/>
            <person name="Rauscher S."/>
            <person name="Record E."/>
            <person name="Riano-Pachon D.M."/>
            <person name="Robert V."/>
            <person name="Roehrig J."/>
            <person name="Ruller R."/>
            <person name="Salamov A."/>
            <person name="Salih N.S."/>
            <person name="Samson R.A."/>
            <person name="Sandor E."/>
            <person name="Sanguinetti M."/>
            <person name="Schuetze T."/>
            <person name="Sepcic K."/>
            <person name="Shelest E."/>
            <person name="Sherlock G."/>
            <person name="Sophianopoulou V."/>
            <person name="Squina F.M."/>
            <person name="Sun H."/>
            <person name="Susca A."/>
            <person name="Todd R.B."/>
            <person name="Tsang A."/>
            <person name="Unkles S.E."/>
            <person name="van de Wiele N."/>
            <person name="van Rossen-Uffink D."/>
            <person name="Oliveira J.V."/>
            <person name="Vesth T.C."/>
            <person name="Visser J."/>
            <person name="Yu J.-H."/>
            <person name="Zhou M."/>
            <person name="Andersen M.R."/>
            <person name="Archer D.B."/>
            <person name="Baker S.E."/>
            <person name="Benoit I."/>
            <person name="Brakhage A.A."/>
            <person name="Braus G.H."/>
            <person name="Fischer R."/>
            <person name="Frisvad J.C."/>
            <person name="Goldman G.H."/>
            <person name="Houbraken J."/>
            <person name="Oakley B."/>
            <person name="Pocsi I."/>
            <person name="Scazzocchio C."/>
            <person name="Seiboth B."/>
            <person name="vanKuyk P.A."/>
            <person name="Wortman J."/>
            <person name="Dyer P.S."/>
            <person name="Grigoriev I.V."/>
        </authorList>
    </citation>
    <scope>NUCLEOTIDE SEQUENCE [LARGE SCALE GENOMIC DNA]</scope>
    <source>
        <strain evidence="3">CBS 516.65</strain>
    </source>
</reference>
<dbReference type="GeneID" id="34464095"/>